<dbReference type="Gene3D" id="3.40.50.1110">
    <property type="entry name" value="SGNH hydrolase"/>
    <property type="match status" value="1"/>
</dbReference>
<dbReference type="AlphaFoldDB" id="A0AA38KD54"/>
<protein>
    <recommendedName>
        <fullName evidence="4">Carbohydrate esterase family 16 protein</fullName>
    </recommendedName>
</protein>
<dbReference type="SUPFAM" id="SSF52266">
    <property type="entry name" value="SGNH hydrolase"/>
    <property type="match status" value="1"/>
</dbReference>
<evidence type="ECO:0008006" key="4">
    <source>
        <dbReference type="Google" id="ProtNLM"/>
    </source>
</evidence>
<dbReference type="Proteomes" id="UP001163798">
    <property type="component" value="Unassembled WGS sequence"/>
</dbReference>
<dbReference type="InterPro" id="IPR036514">
    <property type="entry name" value="SGNH_hydro_sf"/>
</dbReference>
<feature type="signal peptide" evidence="1">
    <location>
        <begin position="1"/>
        <end position="20"/>
    </location>
</feature>
<gene>
    <name evidence="2" type="ORF">GGU10DRAFT_362253</name>
</gene>
<feature type="chain" id="PRO_5041286722" description="Carbohydrate esterase family 16 protein" evidence="1">
    <location>
        <begin position="21"/>
        <end position="218"/>
    </location>
</feature>
<keyword evidence="3" id="KW-1185">Reference proteome</keyword>
<name>A0AA38KD54_9AGAR</name>
<reference evidence="2" key="1">
    <citation type="submission" date="2022-08" db="EMBL/GenBank/DDBJ databases">
        <authorList>
            <consortium name="DOE Joint Genome Institute"/>
            <person name="Min B."/>
            <person name="Riley R."/>
            <person name="Sierra-Patev S."/>
            <person name="Naranjo-Ortiz M."/>
            <person name="Looney B."/>
            <person name="Konkel Z."/>
            <person name="Slot J.C."/>
            <person name="Sakamoto Y."/>
            <person name="Steenwyk J.L."/>
            <person name="Rokas A."/>
            <person name="Carro J."/>
            <person name="Camarero S."/>
            <person name="Ferreira P."/>
            <person name="Molpeceres G."/>
            <person name="Ruiz-Duenas F.J."/>
            <person name="Serrano A."/>
            <person name="Henrissat B."/>
            <person name="Drula E."/>
            <person name="Hughes K.W."/>
            <person name="Mata J.L."/>
            <person name="Ishikawa N.K."/>
            <person name="Vargas-Isla R."/>
            <person name="Ushijima S."/>
            <person name="Smith C.A."/>
            <person name="Ahrendt S."/>
            <person name="Andreopoulos W."/>
            <person name="He G."/>
            <person name="Labutti K."/>
            <person name="Lipzen A."/>
            <person name="Ng V."/>
            <person name="Sandor L."/>
            <person name="Barry K."/>
            <person name="Martinez A.T."/>
            <person name="Xiao Y."/>
            <person name="Gibbons J.G."/>
            <person name="Terashima K."/>
            <person name="Hibbett D.S."/>
            <person name="Grigoriev I.V."/>
        </authorList>
    </citation>
    <scope>NUCLEOTIDE SEQUENCE</scope>
    <source>
        <strain evidence="2">TFB10291</strain>
    </source>
</reference>
<organism evidence="2 3">
    <name type="scientific">Lentinula aff. detonsa</name>
    <dbReference type="NCBI Taxonomy" id="2804958"/>
    <lineage>
        <taxon>Eukaryota</taxon>
        <taxon>Fungi</taxon>
        <taxon>Dikarya</taxon>
        <taxon>Basidiomycota</taxon>
        <taxon>Agaricomycotina</taxon>
        <taxon>Agaricomycetes</taxon>
        <taxon>Agaricomycetidae</taxon>
        <taxon>Agaricales</taxon>
        <taxon>Marasmiineae</taxon>
        <taxon>Omphalotaceae</taxon>
        <taxon>Lentinula</taxon>
    </lineage>
</organism>
<dbReference type="EMBL" id="MU793443">
    <property type="protein sequence ID" value="KAJ3782968.1"/>
    <property type="molecule type" value="Genomic_DNA"/>
</dbReference>
<sequence>MNVLRSAFAPLLLLVSAARATGVAPGQIKNFVTFGDSYTDIVSVGDGGTAWQVYASGYANVSLFPFAKSGATCSNNLTNRPFPSVFESQLPTYFGETSNGSLKLKADETIGDDAASLVDVTTCMINWVKVLYDSGARNFIIFDLKIIPLQHTILYSSTGYYTKFWTFPRNSTSWSVSMTELTLSGNDLTQLKLQALLPQIPGAHIGKPLNGIVHPSIN</sequence>
<evidence type="ECO:0000313" key="3">
    <source>
        <dbReference type="Proteomes" id="UP001163798"/>
    </source>
</evidence>
<evidence type="ECO:0000256" key="1">
    <source>
        <dbReference type="SAM" id="SignalP"/>
    </source>
</evidence>
<proteinExistence type="predicted"/>
<evidence type="ECO:0000313" key="2">
    <source>
        <dbReference type="EMBL" id="KAJ3782968.1"/>
    </source>
</evidence>
<accession>A0AA38KD54</accession>
<comment type="caution">
    <text evidence="2">The sequence shown here is derived from an EMBL/GenBank/DDBJ whole genome shotgun (WGS) entry which is preliminary data.</text>
</comment>
<keyword evidence="1" id="KW-0732">Signal</keyword>